<gene>
    <name evidence="1" type="ORF">AYM40_30600</name>
</gene>
<evidence type="ECO:0000313" key="1">
    <source>
        <dbReference type="EMBL" id="ANB76550.1"/>
    </source>
</evidence>
<name>A0A160FTN4_9BURK</name>
<dbReference type="Proteomes" id="UP000076852">
    <property type="component" value="Chromosome 2"/>
</dbReference>
<dbReference type="EMBL" id="CP014579">
    <property type="protein sequence ID" value="ANB76550.1"/>
    <property type="molecule type" value="Genomic_DNA"/>
</dbReference>
<accession>A0A160FTN4</accession>
<reference evidence="1 2" key="1">
    <citation type="journal article" date="2016" name="Gene">
        <title>PacBio SMRT assembly of a complex multi-replicon genome reveals chlorocatechol degradative operon in a region of genome plasticity.</title>
        <authorList>
            <person name="Ricker N."/>
            <person name="Shen S.Y."/>
            <person name="Goordial J."/>
            <person name="Jin S."/>
            <person name="Fulthorpe R.R."/>
        </authorList>
    </citation>
    <scope>NUCLEOTIDE SEQUENCE [LARGE SCALE GENOMIC DNA]</scope>
    <source>
        <strain evidence="1 2">OLGA172</strain>
    </source>
</reference>
<proteinExistence type="predicted"/>
<evidence type="ECO:0000313" key="2">
    <source>
        <dbReference type="Proteomes" id="UP000076852"/>
    </source>
</evidence>
<sequence length="80" mass="8709">MLFQGITVYEESAGHWRFVLASGDRCITHPLRFGSQEQALQVAQASFAGTPARVVPFRCEDPAQASDAGRIAGRAAYPDR</sequence>
<dbReference type="RefSeq" id="WP_063499765.1">
    <property type="nucleotide sequence ID" value="NZ_CP014579.1"/>
</dbReference>
<dbReference type="AlphaFoldDB" id="A0A160FTN4"/>
<organism evidence="1 2">
    <name type="scientific">Paraburkholderia phytofirmans OLGA172</name>
    <dbReference type="NCBI Taxonomy" id="1417228"/>
    <lineage>
        <taxon>Bacteria</taxon>
        <taxon>Pseudomonadati</taxon>
        <taxon>Pseudomonadota</taxon>
        <taxon>Betaproteobacteria</taxon>
        <taxon>Burkholderiales</taxon>
        <taxon>Burkholderiaceae</taxon>
        <taxon>Paraburkholderia</taxon>
    </lineage>
</organism>
<keyword evidence="2" id="KW-1185">Reference proteome</keyword>
<protein>
    <recommendedName>
        <fullName evidence="3">DUF1508 domain-containing protein</fullName>
    </recommendedName>
</protein>
<dbReference type="KEGG" id="buz:AYM40_30600"/>
<evidence type="ECO:0008006" key="3">
    <source>
        <dbReference type="Google" id="ProtNLM"/>
    </source>
</evidence>